<name>A0ABT1YIM2_9BACL</name>
<evidence type="ECO:0000256" key="1">
    <source>
        <dbReference type="SAM" id="Phobius"/>
    </source>
</evidence>
<protein>
    <recommendedName>
        <fullName evidence="2">LiaF transmembrane domain-containing protein</fullName>
    </recommendedName>
</protein>
<feature type="transmembrane region" description="Helical" evidence="1">
    <location>
        <begin position="6"/>
        <end position="24"/>
    </location>
</feature>
<proteinExistence type="predicted"/>
<keyword evidence="1" id="KW-0812">Transmembrane</keyword>
<accession>A0ABT1YIM2</accession>
<evidence type="ECO:0000313" key="4">
    <source>
        <dbReference type="Proteomes" id="UP001300012"/>
    </source>
</evidence>
<feature type="domain" description="LiaF transmembrane" evidence="2">
    <location>
        <begin position="11"/>
        <end position="90"/>
    </location>
</feature>
<dbReference type="Pfam" id="PF22570">
    <property type="entry name" value="LiaF-TM"/>
    <property type="match status" value="1"/>
</dbReference>
<dbReference type="EMBL" id="JANQBD010000009">
    <property type="protein sequence ID" value="MCR8632279.1"/>
    <property type="molecule type" value="Genomic_DNA"/>
</dbReference>
<comment type="caution">
    <text evidence="3">The sequence shown here is derived from an EMBL/GenBank/DDBJ whole genome shotgun (WGS) entry which is preliminary data.</text>
</comment>
<dbReference type="RefSeq" id="WP_258213877.1">
    <property type="nucleotide sequence ID" value="NZ_JANQBD010000009.1"/>
</dbReference>
<feature type="transmembrane region" description="Helical" evidence="1">
    <location>
        <begin position="36"/>
        <end position="57"/>
    </location>
</feature>
<sequence length="220" mass="24784">MKKWRVGTLSMGITLVLLGVVLFISQWKGQQTFDAFITWWPIVFVLLGLEIVLYLSFSKKENSIISYDVMSILFVGVLCIGCLGFTMLASVGLMGEVRSMIGAIDETKDLPAVKETVAEGVKKVIVQSQDQTVKVDKSQERSLQVFGTYRSRTNLGEAIQPLEKEQFIAVRTVGDTMYVQVKRLPQRRGFDSYYPWMTVTVVLPQDVQTEVRGANNQMIE</sequence>
<feature type="transmembrane region" description="Helical" evidence="1">
    <location>
        <begin position="69"/>
        <end position="91"/>
    </location>
</feature>
<gene>
    <name evidence="3" type="ORF">NV381_13805</name>
</gene>
<dbReference type="InterPro" id="IPR054331">
    <property type="entry name" value="LiaF_TM"/>
</dbReference>
<keyword evidence="1" id="KW-0472">Membrane</keyword>
<evidence type="ECO:0000313" key="3">
    <source>
        <dbReference type="EMBL" id="MCR8632279.1"/>
    </source>
</evidence>
<reference evidence="3 4" key="1">
    <citation type="submission" date="2022-08" db="EMBL/GenBank/DDBJ databases">
        <title>Paenibacillus endoradicis sp. nov., Paenibacillus radicibacter sp. nov and Paenibacillus pararadicis sp. nov., three cold-adapted plant growth-promoting bacteria isolated from root of Larix gmelinii in Great Khingan.</title>
        <authorList>
            <person name="Xue H."/>
        </authorList>
    </citation>
    <scope>NUCLEOTIDE SEQUENCE [LARGE SCALE GENOMIC DNA]</scope>
    <source>
        <strain evidence="3 4">N5-1-1-5</strain>
    </source>
</reference>
<dbReference type="Proteomes" id="UP001300012">
    <property type="component" value="Unassembled WGS sequence"/>
</dbReference>
<evidence type="ECO:0000259" key="2">
    <source>
        <dbReference type="Pfam" id="PF22570"/>
    </source>
</evidence>
<organism evidence="3 4">
    <name type="scientific">Paenibacillus radicis</name>
    <name type="common">ex Xue et al. 2023</name>
    <dbReference type="NCBI Taxonomy" id="2972489"/>
    <lineage>
        <taxon>Bacteria</taxon>
        <taxon>Bacillati</taxon>
        <taxon>Bacillota</taxon>
        <taxon>Bacilli</taxon>
        <taxon>Bacillales</taxon>
        <taxon>Paenibacillaceae</taxon>
        <taxon>Paenibacillus</taxon>
    </lineage>
</organism>
<keyword evidence="4" id="KW-1185">Reference proteome</keyword>
<keyword evidence="1" id="KW-1133">Transmembrane helix</keyword>